<organism evidence="4 5">
    <name type="scientific">Trichostrongylus colubriformis</name>
    <name type="common">Black scour worm</name>
    <dbReference type="NCBI Taxonomy" id="6319"/>
    <lineage>
        <taxon>Eukaryota</taxon>
        <taxon>Metazoa</taxon>
        <taxon>Ecdysozoa</taxon>
        <taxon>Nematoda</taxon>
        <taxon>Chromadorea</taxon>
        <taxon>Rhabditida</taxon>
        <taxon>Rhabditina</taxon>
        <taxon>Rhabditomorpha</taxon>
        <taxon>Strongyloidea</taxon>
        <taxon>Trichostrongylidae</taxon>
        <taxon>Trichostrongylus</taxon>
    </lineage>
</organism>
<accession>A0AAN8FN98</accession>
<dbReference type="InterPro" id="IPR007743">
    <property type="entry name" value="Immunity-related_GTPase-like"/>
</dbReference>
<dbReference type="InterPro" id="IPR027417">
    <property type="entry name" value="P-loop_NTPase"/>
</dbReference>
<dbReference type="Proteomes" id="UP001331761">
    <property type="component" value="Unassembled WGS sequence"/>
</dbReference>
<evidence type="ECO:0000259" key="3">
    <source>
        <dbReference type="PROSITE" id="PS51716"/>
    </source>
</evidence>
<evidence type="ECO:0000256" key="2">
    <source>
        <dbReference type="SAM" id="MobiDB-lite"/>
    </source>
</evidence>
<dbReference type="SUPFAM" id="SSF52540">
    <property type="entry name" value="P-loop containing nucleoside triphosphate hydrolases"/>
    <property type="match status" value="2"/>
</dbReference>
<dbReference type="Pfam" id="PF05049">
    <property type="entry name" value="IIGP"/>
    <property type="match status" value="1"/>
</dbReference>
<feature type="domain" description="IRG-type G" evidence="3">
    <location>
        <begin position="274"/>
        <end position="482"/>
    </location>
</feature>
<dbReference type="PANTHER" id="PTHR14143">
    <property type="entry name" value="INTERFERON-INDUCIBLE GTPASE FAMILY MEMBER"/>
    <property type="match status" value="1"/>
</dbReference>
<protein>
    <submittedName>
        <fullName evidence="4">IRG-type G domain-containing protein</fullName>
    </submittedName>
</protein>
<dbReference type="PANTHER" id="PTHR14143:SF1">
    <property type="entry name" value="IRG-TYPE G DOMAIN-CONTAINING PROTEIN"/>
    <property type="match status" value="1"/>
</dbReference>
<proteinExistence type="inferred from homology"/>
<evidence type="ECO:0000313" key="4">
    <source>
        <dbReference type="EMBL" id="KAK5980004.1"/>
    </source>
</evidence>
<sequence length="804" mass="90544">MNLVQHILQSTEQPRGVIHVLYITEHTSRTGMGNEGSKSRLSDHVALPNSSAMAPSIVITRPSQVDGLESPKPRAPPPTPLDGSYYCADSPVPNEPPSTPHNRFFPVDHFVYDSDPRETMVLAGTPPPDRPPPPPPDEELHNCNGSYFGESTIIQSDEGSNPPPLPPMPAPRTGFPVIKRNIIYAKDRISQFDALNTTNRPKSKQSEETHQMKDYFARRDSSRFQPFGYTPLTESSTATTKSNYDEYPIYNPVSDYTFRSGMTFQQGAYPIDATRINIGFVGRQGAGKSTLINAIRGLTLTDLQAAGRHPCNHMEPFRFIEEEFQNMILWEIPYPRAFASVSDIYDRNMGYDRFYESHKLNLFRRIFLLIADGAPHDDDISFARIVHSRRTHLTMLSTKSDDDLDAEAREFGRSIDSSLRREYDARARSVFTKSLMMKAQILTSVELLLISSPVVKNLLSGTIGYLHYKLDEDRLLELLELGPGCHYTLENQLRKKRDADNVRRPAALDRSIEDATIMAQRTRDTSSTFPPRHIQKSTVLADAGFEIMFGTDDRVFGNLEPKSTVRRAGRTTFNYGFIGGHGVGKSAMINAMRGMSSKHPLAAGKSRIKHGSCERFEFDDDLLKYSVTLWELHYPKKISAFFEFIDRYNIASFTAIFVLVDETPSDEDLSFSKIAHRRNATVVFLSSKSDRKLGARSRSDEIPVCDLLKQRFVDKGLARFDRTLSNNAPELCGRVHVFFVSAPVFRALRIGDARGMQFVLHERAVFDFLKQKRIVADLLDSPSPEDNVHMNPNLDTAGVTIESS</sequence>
<name>A0AAN8FN98_TRICO</name>
<gene>
    <name evidence="4" type="ORF">GCK32_000105</name>
</gene>
<evidence type="ECO:0000313" key="5">
    <source>
        <dbReference type="Proteomes" id="UP001331761"/>
    </source>
</evidence>
<reference evidence="4 5" key="1">
    <citation type="submission" date="2019-10" db="EMBL/GenBank/DDBJ databases">
        <title>Assembly and Annotation for the nematode Trichostrongylus colubriformis.</title>
        <authorList>
            <person name="Martin J."/>
        </authorList>
    </citation>
    <scope>NUCLEOTIDE SEQUENCE [LARGE SCALE GENOMIC DNA]</scope>
    <source>
        <strain evidence="4">G859</strain>
        <tissue evidence="4">Whole worm</tissue>
    </source>
</reference>
<comment type="caution">
    <text evidence="4">The sequence shown here is derived from an EMBL/GenBank/DDBJ whole genome shotgun (WGS) entry which is preliminary data.</text>
</comment>
<dbReference type="GO" id="GO:0016020">
    <property type="term" value="C:membrane"/>
    <property type="evidence" value="ECO:0007669"/>
    <property type="project" value="InterPro"/>
</dbReference>
<dbReference type="PROSITE" id="PS51716">
    <property type="entry name" value="G_IRG"/>
    <property type="match status" value="1"/>
</dbReference>
<keyword evidence="5" id="KW-1185">Reference proteome</keyword>
<dbReference type="GO" id="GO:0005525">
    <property type="term" value="F:GTP binding"/>
    <property type="evidence" value="ECO:0007669"/>
    <property type="project" value="InterPro"/>
</dbReference>
<dbReference type="EMBL" id="WIXE01007861">
    <property type="protein sequence ID" value="KAK5980004.1"/>
    <property type="molecule type" value="Genomic_DNA"/>
</dbReference>
<dbReference type="Gene3D" id="3.40.50.300">
    <property type="entry name" value="P-loop containing nucleotide triphosphate hydrolases"/>
    <property type="match status" value="2"/>
</dbReference>
<dbReference type="InterPro" id="IPR030385">
    <property type="entry name" value="G_IRG_dom"/>
</dbReference>
<evidence type="ECO:0000256" key="1">
    <source>
        <dbReference type="ARBA" id="ARBA00005429"/>
    </source>
</evidence>
<feature type="region of interest" description="Disordered" evidence="2">
    <location>
        <begin position="61"/>
        <end position="101"/>
    </location>
</feature>
<comment type="similarity">
    <text evidence="1">Belongs to the TRAFAC class dynamin-like GTPase superfamily. IRG family.</text>
</comment>
<dbReference type="AlphaFoldDB" id="A0AAN8FN98"/>